<organism evidence="1">
    <name type="scientific">Arundo donax</name>
    <name type="common">Giant reed</name>
    <name type="synonym">Donax arundinaceus</name>
    <dbReference type="NCBI Taxonomy" id="35708"/>
    <lineage>
        <taxon>Eukaryota</taxon>
        <taxon>Viridiplantae</taxon>
        <taxon>Streptophyta</taxon>
        <taxon>Embryophyta</taxon>
        <taxon>Tracheophyta</taxon>
        <taxon>Spermatophyta</taxon>
        <taxon>Magnoliopsida</taxon>
        <taxon>Liliopsida</taxon>
        <taxon>Poales</taxon>
        <taxon>Poaceae</taxon>
        <taxon>PACMAD clade</taxon>
        <taxon>Arundinoideae</taxon>
        <taxon>Arundineae</taxon>
        <taxon>Arundo</taxon>
    </lineage>
</organism>
<reference evidence="1" key="2">
    <citation type="journal article" date="2015" name="Data Brief">
        <title>Shoot transcriptome of the giant reed, Arundo donax.</title>
        <authorList>
            <person name="Barrero R.A."/>
            <person name="Guerrero F.D."/>
            <person name="Moolhuijzen P."/>
            <person name="Goolsby J.A."/>
            <person name="Tidwell J."/>
            <person name="Bellgard S.E."/>
            <person name="Bellgard M.I."/>
        </authorList>
    </citation>
    <scope>NUCLEOTIDE SEQUENCE</scope>
    <source>
        <tissue evidence="1">Shoot tissue taken approximately 20 cm above the soil surface</tissue>
    </source>
</reference>
<dbReference type="EMBL" id="GBRH01182452">
    <property type="protein sequence ID" value="JAE15444.1"/>
    <property type="molecule type" value="Transcribed_RNA"/>
</dbReference>
<reference evidence="1" key="1">
    <citation type="submission" date="2014-09" db="EMBL/GenBank/DDBJ databases">
        <authorList>
            <person name="Magalhaes I.L.F."/>
            <person name="Oliveira U."/>
            <person name="Santos F.R."/>
            <person name="Vidigal T.H.D.A."/>
            <person name="Brescovit A.D."/>
            <person name="Santos A.J."/>
        </authorList>
    </citation>
    <scope>NUCLEOTIDE SEQUENCE</scope>
    <source>
        <tissue evidence="1">Shoot tissue taken approximately 20 cm above the soil surface</tissue>
    </source>
</reference>
<protein>
    <submittedName>
        <fullName evidence="1">Uncharacterized protein</fullName>
    </submittedName>
</protein>
<proteinExistence type="predicted"/>
<sequence length="32" mass="3619">MITICDIHASFIPIKKQHIMSAGMIIPKEQHS</sequence>
<name>A0A0A9FW22_ARUDO</name>
<accession>A0A0A9FW22</accession>
<evidence type="ECO:0000313" key="1">
    <source>
        <dbReference type="EMBL" id="JAE15444.1"/>
    </source>
</evidence>
<dbReference type="AlphaFoldDB" id="A0A0A9FW22"/>